<proteinExistence type="predicted"/>
<evidence type="ECO:0000313" key="2">
    <source>
        <dbReference type="EMBL" id="NMO16891.1"/>
    </source>
</evidence>
<dbReference type="EMBL" id="JABBJJ010000081">
    <property type="protein sequence ID" value="NMO16891.1"/>
    <property type="molecule type" value="Genomic_DNA"/>
</dbReference>
<comment type="caution">
    <text evidence="2">The sequence shown here is derived from an EMBL/GenBank/DDBJ whole genome shotgun (WGS) entry which is preliminary data.</text>
</comment>
<feature type="region of interest" description="Disordered" evidence="1">
    <location>
        <begin position="1"/>
        <end position="63"/>
    </location>
</feature>
<reference evidence="2 3" key="1">
    <citation type="submission" date="2020-04" db="EMBL/GenBank/DDBJ databases">
        <title>Draft genome of Pyxidicoccus fallax type strain.</title>
        <authorList>
            <person name="Whitworth D.E."/>
        </authorList>
    </citation>
    <scope>NUCLEOTIDE SEQUENCE [LARGE SCALE GENOMIC DNA]</scope>
    <source>
        <strain evidence="2 3">DSM 14698</strain>
    </source>
</reference>
<feature type="compositionally biased region" description="Basic and acidic residues" evidence="1">
    <location>
        <begin position="1"/>
        <end position="43"/>
    </location>
</feature>
<evidence type="ECO:0000256" key="1">
    <source>
        <dbReference type="SAM" id="MobiDB-lite"/>
    </source>
</evidence>
<dbReference type="RefSeq" id="WP_169346177.1">
    <property type="nucleotide sequence ID" value="NZ_JABBJJ010000081.1"/>
</dbReference>
<feature type="compositionally biased region" description="Basic and acidic residues" evidence="1">
    <location>
        <begin position="53"/>
        <end position="63"/>
    </location>
</feature>
<gene>
    <name evidence="2" type="ORF">HG543_18800</name>
</gene>
<dbReference type="AlphaFoldDB" id="A0A848LHM6"/>
<keyword evidence="3" id="KW-1185">Reference proteome</keyword>
<accession>A0A848LHM6</accession>
<name>A0A848LHM6_9BACT</name>
<organism evidence="2 3">
    <name type="scientific">Pyxidicoccus fallax</name>
    <dbReference type="NCBI Taxonomy" id="394095"/>
    <lineage>
        <taxon>Bacteria</taxon>
        <taxon>Pseudomonadati</taxon>
        <taxon>Myxococcota</taxon>
        <taxon>Myxococcia</taxon>
        <taxon>Myxococcales</taxon>
        <taxon>Cystobacterineae</taxon>
        <taxon>Myxococcaceae</taxon>
        <taxon>Pyxidicoccus</taxon>
    </lineage>
</organism>
<evidence type="ECO:0000313" key="3">
    <source>
        <dbReference type="Proteomes" id="UP000518300"/>
    </source>
</evidence>
<dbReference type="Proteomes" id="UP000518300">
    <property type="component" value="Unassembled WGS sequence"/>
</dbReference>
<sequence>MPRKNKEGAPMNEEGKMTEEARKAIYGKSEIESEKGATDEERNVTYSGPSQTGHRDSGPKQGS</sequence>
<protein>
    <submittedName>
        <fullName evidence="2">Uncharacterized protein</fullName>
    </submittedName>
</protein>